<dbReference type="Proteomes" id="UP000238479">
    <property type="component" value="Chromosome 2"/>
</dbReference>
<evidence type="ECO:0000313" key="2">
    <source>
        <dbReference type="Proteomes" id="UP000238479"/>
    </source>
</evidence>
<organism evidence="1 2">
    <name type="scientific">Rosa chinensis</name>
    <name type="common">China rose</name>
    <dbReference type="NCBI Taxonomy" id="74649"/>
    <lineage>
        <taxon>Eukaryota</taxon>
        <taxon>Viridiplantae</taxon>
        <taxon>Streptophyta</taxon>
        <taxon>Embryophyta</taxon>
        <taxon>Tracheophyta</taxon>
        <taxon>Spermatophyta</taxon>
        <taxon>Magnoliopsida</taxon>
        <taxon>eudicotyledons</taxon>
        <taxon>Gunneridae</taxon>
        <taxon>Pentapetalae</taxon>
        <taxon>rosids</taxon>
        <taxon>fabids</taxon>
        <taxon>Rosales</taxon>
        <taxon>Rosaceae</taxon>
        <taxon>Rosoideae</taxon>
        <taxon>Rosoideae incertae sedis</taxon>
        <taxon>Rosa</taxon>
    </lineage>
</organism>
<reference evidence="1 2" key="1">
    <citation type="journal article" date="2018" name="Nat. Genet.">
        <title>The Rosa genome provides new insights in the design of modern roses.</title>
        <authorList>
            <person name="Bendahmane M."/>
        </authorList>
    </citation>
    <scope>NUCLEOTIDE SEQUENCE [LARGE SCALE GENOMIC DNA]</scope>
    <source>
        <strain evidence="2">cv. Old Blush</strain>
    </source>
</reference>
<accession>A0A2P6RWL9</accession>
<dbReference type="EMBL" id="PDCK01000040">
    <property type="protein sequence ID" value="PRQ50832.1"/>
    <property type="molecule type" value="Genomic_DNA"/>
</dbReference>
<keyword evidence="2" id="KW-1185">Reference proteome</keyword>
<sequence length="80" mass="9132">MCFVVLRGYASWLCFVVVKLWALVPSDMSLVCCGLPVLWDYGPSTWIYDLIPVNLVIPCFGIMDPNTWIYDLLPVNPKIH</sequence>
<dbReference type="Gramene" id="PRQ50832">
    <property type="protein sequence ID" value="PRQ50832"/>
    <property type="gene ID" value="RchiOBHm_Chr2g0137591"/>
</dbReference>
<comment type="caution">
    <text evidence="1">The sequence shown here is derived from an EMBL/GenBank/DDBJ whole genome shotgun (WGS) entry which is preliminary data.</text>
</comment>
<dbReference type="AlphaFoldDB" id="A0A2P6RWL9"/>
<name>A0A2P6RWL9_ROSCH</name>
<evidence type="ECO:0000313" key="1">
    <source>
        <dbReference type="EMBL" id="PRQ50832.1"/>
    </source>
</evidence>
<proteinExistence type="predicted"/>
<protein>
    <submittedName>
        <fullName evidence="1">Uncharacterized protein</fullName>
    </submittedName>
</protein>
<gene>
    <name evidence="1" type="ORF">RchiOBHm_Chr2g0137591</name>
</gene>